<dbReference type="PANTHER" id="PTHR13878">
    <property type="entry name" value="GULONOLACTONE OXIDASE"/>
    <property type="match status" value="1"/>
</dbReference>
<organism evidence="7 8">
    <name type="scientific">Legionella sainthelensi</name>
    <dbReference type="NCBI Taxonomy" id="28087"/>
    <lineage>
        <taxon>Bacteria</taxon>
        <taxon>Pseudomonadati</taxon>
        <taxon>Pseudomonadota</taxon>
        <taxon>Gammaproteobacteria</taxon>
        <taxon>Legionellales</taxon>
        <taxon>Legionellaceae</taxon>
        <taxon>Legionella</taxon>
    </lineage>
</organism>
<evidence type="ECO:0000256" key="4">
    <source>
        <dbReference type="ARBA" id="ARBA00023002"/>
    </source>
</evidence>
<keyword evidence="4" id="KW-0560">Oxidoreductase</keyword>
<evidence type="ECO:0000256" key="5">
    <source>
        <dbReference type="SAM" id="SignalP"/>
    </source>
</evidence>
<name>A0A0W0YFF5_9GAMM</name>
<reference evidence="7 8" key="1">
    <citation type="submission" date="2015-11" db="EMBL/GenBank/DDBJ databases">
        <title>Genomic analysis of 38 Legionella species identifies large and diverse effector repertoires.</title>
        <authorList>
            <person name="Burstein D."/>
            <person name="Amaro F."/>
            <person name="Zusman T."/>
            <person name="Lifshitz Z."/>
            <person name="Cohen O."/>
            <person name="Gilbert J.A."/>
            <person name="Pupko T."/>
            <person name="Shuman H.A."/>
            <person name="Segal G."/>
        </authorList>
    </citation>
    <scope>NUCLEOTIDE SEQUENCE [LARGE SCALE GENOMIC DNA]</scope>
    <source>
        <strain evidence="7 8">Mt.St.Helens-4</strain>
    </source>
</reference>
<dbReference type="eggNOG" id="COG0277">
    <property type="taxonomic scope" value="Bacteria"/>
</dbReference>
<dbReference type="SUPFAM" id="SSF56176">
    <property type="entry name" value="FAD-binding/transporter-associated domain-like"/>
    <property type="match status" value="1"/>
</dbReference>
<dbReference type="OrthoDB" id="143770at2"/>
<keyword evidence="3" id="KW-0274">FAD</keyword>
<dbReference type="SUPFAM" id="SSF55103">
    <property type="entry name" value="FAD-linked oxidases, C-terminal domain"/>
    <property type="match status" value="1"/>
</dbReference>
<feature type="domain" description="FAD-binding PCMH-type" evidence="6">
    <location>
        <begin position="38"/>
        <end position="216"/>
    </location>
</feature>
<evidence type="ECO:0000259" key="6">
    <source>
        <dbReference type="PROSITE" id="PS51387"/>
    </source>
</evidence>
<dbReference type="Gene3D" id="3.30.465.10">
    <property type="match status" value="1"/>
</dbReference>
<dbReference type="InterPro" id="IPR016169">
    <property type="entry name" value="FAD-bd_PCMH_sub2"/>
</dbReference>
<dbReference type="InterPro" id="IPR016167">
    <property type="entry name" value="FAD-bd_PCMH_sub1"/>
</dbReference>
<proteinExistence type="inferred from homology"/>
<dbReference type="PANTHER" id="PTHR13878:SF53">
    <property type="entry name" value="CYTOKININ DEHYDROGENASE 6"/>
    <property type="match status" value="1"/>
</dbReference>
<dbReference type="InterPro" id="IPR036318">
    <property type="entry name" value="FAD-bd_PCMH-like_sf"/>
</dbReference>
<dbReference type="AlphaFoldDB" id="A0A0W0YFF5"/>
<dbReference type="Pfam" id="PF01565">
    <property type="entry name" value="FAD_binding_4"/>
    <property type="match status" value="1"/>
</dbReference>
<dbReference type="Gene3D" id="3.30.43.10">
    <property type="entry name" value="Uridine Diphospho-n-acetylenolpyruvylglucosamine Reductase, domain 2"/>
    <property type="match status" value="1"/>
</dbReference>
<feature type="chain" id="PRO_5006917555" evidence="5">
    <location>
        <begin position="24"/>
        <end position="487"/>
    </location>
</feature>
<dbReference type="PATRIC" id="fig|28087.4.peg.3073"/>
<keyword evidence="2" id="KW-0285">Flavoprotein</keyword>
<evidence type="ECO:0000313" key="7">
    <source>
        <dbReference type="EMBL" id="KTD55267.1"/>
    </source>
</evidence>
<sequence length="487" mass="55787">MKRYILKIFKAVVLFTVCGISQAANNPGPELNDIHSKLNLTRLDSIVYPTSIAEISKIIKHAKSKGLAVSISGGRHSMGGQQFGVGTVNISMSHYNKIISFDDKKGILEVEAGIEWPKIVDWLLKHQKNNKAWGIRQKQTGADNLSMGGALSSNIHGRGLNMSPVISDVESFSIVDAQGNLKNCSRTENNELFKLAIGGYGLFGVIATVKLRLMPVVVLQREVKIIDIKNFIPQATRKIAEGYLYGDFQFDIDPQSSGFMERGIYSFYKPVSENIRQVPTKQNELSTQDWTYLLNLAHTNKSKAFDVYSKYYLKTDGQRYRSDTNQMGVYVNDYHDNINKSSSEVISEIYVPRNNLATLFNQLREDFRKYHVNVIYGTVRLIKKDNESYLSWAKNNYAAIVFNFHVDHSPEGIEKAKHDFRLIIDRAEAYGGSFYLTYHRWARKDQILLAYPQFISFLKLKLKYDPNEVFQSDWYRYYKKMFSKELS</sequence>
<dbReference type="STRING" id="28087.Lsai_2859"/>
<feature type="signal peptide" evidence="5">
    <location>
        <begin position="1"/>
        <end position="23"/>
    </location>
</feature>
<evidence type="ECO:0000256" key="1">
    <source>
        <dbReference type="ARBA" id="ARBA00005466"/>
    </source>
</evidence>
<evidence type="ECO:0000256" key="2">
    <source>
        <dbReference type="ARBA" id="ARBA00022630"/>
    </source>
</evidence>
<dbReference type="RefSeq" id="WP_027272571.1">
    <property type="nucleotide sequence ID" value="NZ_CAAAJE010000013.1"/>
</dbReference>
<dbReference type="GO" id="GO:0016491">
    <property type="term" value="F:oxidoreductase activity"/>
    <property type="evidence" value="ECO:0007669"/>
    <property type="project" value="UniProtKB-KW"/>
</dbReference>
<dbReference type="GO" id="GO:0071949">
    <property type="term" value="F:FAD binding"/>
    <property type="evidence" value="ECO:0007669"/>
    <property type="project" value="InterPro"/>
</dbReference>
<evidence type="ECO:0000313" key="8">
    <source>
        <dbReference type="Proteomes" id="UP000054621"/>
    </source>
</evidence>
<comment type="caution">
    <text evidence="7">The sequence shown here is derived from an EMBL/GenBank/DDBJ whole genome shotgun (WGS) entry which is preliminary data.</text>
</comment>
<dbReference type="InterPro" id="IPR016164">
    <property type="entry name" value="FAD-linked_Oxase-like_C"/>
</dbReference>
<dbReference type="Proteomes" id="UP000054621">
    <property type="component" value="Unassembled WGS sequence"/>
</dbReference>
<dbReference type="PROSITE" id="PS51387">
    <property type="entry name" value="FAD_PCMH"/>
    <property type="match status" value="1"/>
</dbReference>
<comment type="similarity">
    <text evidence="1">Belongs to the oxygen-dependent FAD-linked oxidoreductase family.</text>
</comment>
<dbReference type="InterPro" id="IPR006094">
    <property type="entry name" value="Oxid_FAD_bind_N"/>
</dbReference>
<protein>
    <submittedName>
        <fullName evidence="7">Cytokinin oxidase</fullName>
    </submittedName>
</protein>
<dbReference type="InterPro" id="IPR016166">
    <property type="entry name" value="FAD-bd_PCMH"/>
</dbReference>
<dbReference type="EMBL" id="LNYV01000036">
    <property type="protein sequence ID" value="KTD55267.1"/>
    <property type="molecule type" value="Genomic_DNA"/>
</dbReference>
<evidence type="ECO:0000256" key="3">
    <source>
        <dbReference type="ARBA" id="ARBA00022827"/>
    </source>
</evidence>
<accession>A0A0W0YFF5</accession>
<gene>
    <name evidence="7" type="ORF">Lsai_2859</name>
</gene>
<keyword evidence="5" id="KW-0732">Signal</keyword>
<dbReference type="InterPro" id="IPR050432">
    <property type="entry name" value="FAD-linked_Oxidoreductases_BP"/>
</dbReference>